<dbReference type="HOGENOM" id="CLU_1384653_0_0_1"/>
<name>A0A0D0A505_9AGAM</name>
<protein>
    <submittedName>
        <fullName evidence="1">Unplaced genomic scaffold scaffold_13, whole genome shotgun sequence</fullName>
    </submittedName>
</protein>
<proteinExistence type="predicted"/>
<evidence type="ECO:0000313" key="1">
    <source>
        <dbReference type="EMBL" id="KIK27118.1"/>
    </source>
</evidence>
<organism evidence="1 2">
    <name type="scientific">Pisolithus microcarpus 441</name>
    <dbReference type="NCBI Taxonomy" id="765257"/>
    <lineage>
        <taxon>Eukaryota</taxon>
        <taxon>Fungi</taxon>
        <taxon>Dikarya</taxon>
        <taxon>Basidiomycota</taxon>
        <taxon>Agaricomycotina</taxon>
        <taxon>Agaricomycetes</taxon>
        <taxon>Agaricomycetidae</taxon>
        <taxon>Boletales</taxon>
        <taxon>Sclerodermatineae</taxon>
        <taxon>Pisolithaceae</taxon>
        <taxon>Pisolithus</taxon>
    </lineage>
</organism>
<reference evidence="1 2" key="1">
    <citation type="submission" date="2014-04" db="EMBL/GenBank/DDBJ databases">
        <authorList>
            <consortium name="DOE Joint Genome Institute"/>
            <person name="Kuo A."/>
            <person name="Kohler A."/>
            <person name="Costa M.D."/>
            <person name="Nagy L.G."/>
            <person name="Floudas D."/>
            <person name="Copeland A."/>
            <person name="Barry K.W."/>
            <person name="Cichocki N."/>
            <person name="Veneault-Fourrey C."/>
            <person name="LaButti K."/>
            <person name="Lindquist E.A."/>
            <person name="Lipzen A."/>
            <person name="Lundell T."/>
            <person name="Morin E."/>
            <person name="Murat C."/>
            <person name="Sun H."/>
            <person name="Tunlid A."/>
            <person name="Henrissat B."/>
            <person name="Grigoriev I.V."/>
            <person name="Hibbett D.S."/>
            <person name="Martin F."/>
            <person name="Nordberg H.P."/>
            <person name="Cantor M.N."/>
            <person name="Hua S.X."/>
        </authorList>
    </citation>
    <scope>NUCLEOTIDE SEQUENCE [LARGE SCALE GENOMIC DNA]</scope>
    <source>
        <strain evidence="1 2">441</strain>
    </source>
</reference>
<dbReference type="Proteomes" id="UP000054018">
    <property type="component" value="Unassembled WGS sequence"/>
</dbReference>
<keyword evidence="2" id="KW-1185">Reference proteome</keyword>
<dbReference type="AlphaFoldDB" id="A0A0D0A505"/>
<dbReference type="EMBL" id="KN833697">
    <property type="protein sequence ID" value="KIK27118.1"/>
    <property type="molecule type" value="Genomic_DNA"/>
</dbReference>
<evidence type="ECO:0000313" key="2">
    <source>
        <dbReference type="Proteomes" id="UP000054018"/>
    </source>
</evidence>
<reference evidence="2" key="2">
    <citation type="submission" date="2015-01" db="EMBL/GenBank/DDBJ databases">
        <title>Evolutionary Origins and Diversification of the Mycorrhizal Mutualists.</title>
        <authorList>
            <consortium name="DOE Joint Genome Institute"/>
            <consortium name="Mycorrhizal Genomics Consortium"/>
            <person name="Kohler A."/>
            <person name="Kuo A."/>
            <person name="Nagy L.G."/>
            <person name="Floudas D."/>
            <person name="Copeland A."/>
            <person name="Barry K.W."/>
            <person name="Cichocki N."/>
            <person name="Veneault-Fourrey C."/>
            <person name="LaButti K."/>
            <person name="Lindquist E.A."/>
            <person name="Lipzen A."/>
            <person name="Lundell T."/>
            <person name="Morin E."/>
            <person name="Murat C."/>
            <person name="Riley R."/>
            <person name="Ohm R."/>
            <person name="Sun H."/>
            <person name="Tunlid A."/>
            <person name="Henrissat B."/>
            <person name="Grigoriev I.V."/>
            <person name="Hibbett D.S."/>
            <person name="Martin F."/>
        </authorList>
    </citation>
    <scope>NUCLEOTIDE SEQUENCE [LARGE SCALE GENOMIC DNA]</scope>
    <source>
        <strain evidence="2">441</strain>
    </source>
</reference>
<sequence length="197" mass="21980">MRRDNYVPEIGFHHKRVVRPKTCLHDKAPTAATDTLVTGPCLPRGTFHSPCQALNRNDPNARHPLAIPNSRIPDHMKRRCCKTTSQSFRMSIGRPPNVWMVLEYTTQQGSNMQSPWQMISTTTPSQGSVDDKRRVDVPYTEQCPYVGGSPRMATHNISLRTTLISVPDGSSQPTISTVIGSSGCFLSDSLNRRVYTI</sequence>
<gene>
    <name evidence="1" type="ORF">PISMIDRAFT_199201</name>
</gene>
<accession>A0A0D0A505</accession>